<dbReference type="Proteomes" id="UP000708208">
    <property type="component" value="Unassembled WGS sequence"/>
</dbReference>
<comment type="caution">
    <text evidence="1">The sequence shown here is derived from an EMBL/GenBank/DDBJ whole genome shotgun (WGS) entry which is preliminary data.</text>
</comment>
<protein>
    <submittedName>
        <fullName evidence="1">Uncharacterized protein</fullName>
    </submittedName>
</protein>
<organism evidence="1 2">
    <name type="scientific">Allacma fusca</name>
    <dbReference type="NCBI Taxonomy" id="39272"/>
    <lineage>
        <taxon>Eukaryota</taxon>
        <taxon>Metazoa</taxon>
        <taxon>Ecdysozoa</taxon>
        <taxon>Arthropoda</taxon>
        <taxon>Hexapoda</taxon>
        <taxon>Collembola</taxon>
        <taxon>Symphypleona</taxon>
        <taxon>Sminthuridae</taxon>
        <taxon>Allacma</taxon>
    </lineage>
</organism>
<proteinExistence type="predicted"/>
<evidence type="ECO:0000313" key="2">
    <source>
        <dbReference type="Proteomes" id="UP000708208"/>
    </source>
</evidence>
<keyword evidence="2" id="KW-1185">Reference proteome</keyword>
<gene>
    <name evidence="1" type="ORF">AFUS01_LOCUS19404</name>
</gene>
<evidence type="ECO:0000313" key="1">
    <source>
        <dbReference type="EMBL" id="CAG7730786.1"/>
    </source>
</evidence>
<reference evidence="1" key="1">
    <citation type="submission" date="2021-06" db="EMBL/GenBank/DDBJ databases">
        <authorList>
            <person name="Hodson N. C."/>
            <person name="Mongue J. A."/>
            <person name="Jaron S. K."/>
        </authorList>
    </citation>
    <scope>NUCLEOTIDE SEQUENCE</scope>
</reference>
<accession>A0A8J2K960</accession>
<dbReference type="AlphaFoldDB" id="A0A8J2K960"/>
<name>A0A8J2K960_9HEXA</name>
<dbReference type="EMBL" id="CAJVCH010200366">
    <property type="protein sequence ID" value="CAG7730786.1"/>
    <property type="molecule type" value="Genomic_DNA"/>
</dbReference>
<sequence>MELVLSDLEPKGATQTSSYYRKFSWRFLPPVTGHGYHCFETWMNPSWFAVFVYIQSEDPEAPLDLKFCLY</sequence>